<evidence type="ECO:0000313" key="2">
    <source>
        <dbReference type="EMBL" id="EUN29078.1"/>
    </source>
</evidence>
<dbReference type="AlphaFoldDB" id="W7EEY3"/>
<feature type="region of interest" description="Disordered" evidence="1">
    <location>
        <begin position="52"/>
        <end position="79"/>
    </location>
</feature>
<accession>W7EEY3</accession>
<keyword evidence="3" id="KW-1185">Reference proteome</keyword>
<dbReference type="HOGENOM" id="CLU_2605679_0_0_1"/>
<name>W7EEY3_BIPV3</name>
<reference evidence="2 3" key="1">
    <citation type="journal article" date="2013" name="PLoS Genet.">
        <title>Comparative genome structure, secondary metabolite, and effector coding capacity across Cochliobolus pathogens.</title>
        <authorList>
            <person name="Condon B.J."/>
            <person name="Leng Y."/>
            <person name="Wu D."/>
            <person name="Bushley K.E."/>
            <person name="Ohm R.A."/>
            <person name="Otillar R."/>
            <person name="Martin J."/>
            <person name="Schackwitz W."/>
            <person name="Grimwood J."/>
            <person name="MohdZainudin N."/>
            <person name="Xue C."/>
            <person name="Wang R."/>
            <person name="Manning V.A."/>
            <person name="Dhillon B."/>
            <person name="Tu Z.J."/>
            <person name="Steffenson B.J."/>
            <person name="Salamov A."/>
            <person name="Sun H."/>
            <person name="Lowry S."/>
            <person name="LaButti K."/>
            <person name="Han J."/>
            <person name="Copeland A."/>
            <person name="Lindquist E."/>
            <person name="Barry K."/>
            <person name="Schmutz J."/>
            <person name="Baker S.E."/>
            <person name="Ciuffetti L.M."/>
            <person name="Grigoriev I.V."/>
            <person name="Zhong S."/>
            <person name="Turgeon B.G."/>
        </authorList>
    </citation>
    <scope>NUCLEOTIDE SEQUENCE [LARGE SCALE GENOMIC DNA]</scope>
    <source>
        <strain evidence="2 3">FI3</strain>
    </source>
</reference>
<proteinExistence type="predicted"/>
<dbReference type="GeneID" id="26259791"/>
<sequence>MDGQVQGNNTPKEWKLNHYEFVIWLLLPNRHLFIHTADTILIRRHTRNASNSAGQNIWHSTFQHTPQRSDNSNHRGRVK</sequence>
<evidence type="ECO:0000313" key="3">
    <source>
        <dbReference type="Proteomes" id="UP000054337"/>
    </source>
</evidence>
<dbReference type="RefSeq" id="XP_014558692.1">
    <property type="nucleotide sequence ID" value="XM_014703206.1"/>
</dbReference>
<dbReference type="Proteomes" id="UP000054337">
    <property type="component" value="Unassembled WGS sequence"/>
</dbReference>
<protein>
    <submittedName>
        <fullName evidence="2">Uncharacterized protein</fullName>
    </submittedName>
</protein>
<gene>
    <name evidence="2" type="ORF">COCVIDRAFT_93944</name>
</gene>
<evidence type="ECO:0000256" key="1">
    <source>
        <dbReference type="SAM" id="MobiDB-lite"/>
    </source>
</evidence>
<dbReference type="EMBL" id="KI968715">
    <property type="protein sequence ID" value="EUN29078.1"/>
    <property type="molecule type" value="Genomic_DNA"/>
</dbReference>
<organism evidence="2 3">
    <name type="scientific">Bipolaris victoriae (strain FI3)</name>
    <name type="common">Victoria blight of oats agent</name>
    <name type="synonym">Cochliobolus victoriae</name>
    <dbReference type="NCBI Taxonomy" id="930091"/>
    <lineage>
        <taxon>Eukaryota</taxon>
        <taxon>Fungi</taxon>
        <taxon>Dikarya</taxon>
        <taxon>Ascomycota</taxon>
        <taxon>Pezizomycotina</taxon>
        <taxon>Dothideomycetes</taxon>
        <taxon>Pleosporomycetidae</taxon>
        <taxon>Pleosporales</taxon>
        <taxon>Pleosporineae</taxon>
        <taxon>Pleosporaceae</taxon>
        <taxon>Bipolaris</taxon>
    </lineage>
</organism>
<feature type="compositionally biased region" description="Polar residues" evidence="1">
    <location>
        <begin position="52"/>
        <end position="70"/>
    </location>
</feature>